<evidence type="ECO:0000313" key="3">
    <source>
        <dbReference type="Proteomes" id="UP000596857"/>
    </source>
</evidence>
<keyword evidence="3" id="KW-1185">Reference proteome</keyword>
<feature type="compositionally biased region" description="Basic and acidic residues" evidence="1">
    <location>
        <begin position="13"/>
        <end position="24"/>
    </location>
</feature>
<proteinExistence type="predicted"/>
<protein>
    <submittedName>
        <fullName evidence="2">Uncharacterized protein</fullName>
    </submittedName>
</protein>
<gene>
    <name evidence="2" type="ORF">GC101_12265</name>
</gene>
<reference evidence="2 3" key="1">
    <citation type="submission" date="2019-10" db="EMBL/GenBank/DDBJ databases">
        <title>Description of Paenibacillus terricola sp. nov.</title>
        <authorList>
            <person name="Carlier A."/>
            <person name="Qi S."/>
        </authorList>
    </citation>
    <scope>NUCLEOTIDE SEQUENCE [LARGE SCALE GENOMIC DNA]</scope>
    <source>
        <strain evidence="2 3">LMG 31459</strain>
    </source>
</reference>
<name>A0ABX1YF77_9BACL</name>
<feature type="region of interest" description="Disordered" evidence="1">
    <location>
        <begin position="1"/>
        <end position="24"/>
    </location>
</feature>
<evidence type="ECO:0000256" key="1">
    <source>
        <dbReference type="SAM" id="MobiDB-lite"/>
    </source>
</evidence>
<dbReference type="EMBL" id="WHOB01000029">
    <property type="protein sequence ID" value="NOU79650.1"/>
    <property type="molecule type" value="Genomic_DNA"/>
</dbReference>
<sequence>MAGLESYNLFKSKAPDEQAEAPEKPKNALLKSLDSFKEIGTGFMDTLRIRADKATDSPIIRFFKTLPGRARFFLLWILTEETISLFGHLSAHPPAPALTIYCCTQSEMLLKE</sequence>
<evidence type="ECO:0000313" key="2">
    <source>
        <dbReference type="EMBL" id="NOU79650.1"/>
    </source>
</evidence>
<dbReference type="Proteomes" id="UP000596857">
    <property type="component" value="Unassembled WGS sequence"/>
</dbReference>
<organism evidence="2 3">
    <name type="scientific">Paenibacillus phytohabitans</name>
    <dbReference type="NCBI Taxonomy" id="2654978"/>
    <lineage>
        <taxon>Bacteria</taxon>
        <taxon>Bacillati</taxon>
        <taxon>Bacillota</taxon>
        <taxon>Bacilli</taxon>
        <taxon>Bacillales</taxon>
        <taxon>Paenibacillaceae</taxon>
        <taxon>Paenibacillus</taxon>
    </lineage>
</organism>
<comment type="caution">
    <text evidence="2">The sequence shown here is derived from an EMBL/GenBank/DDBJ whole genome shotgun (WGS) entry which is preliminary data.</text>
</comment>
<accession>A0ABX1YF77</accession>
<dbReference type="RefSeq" id="WP_171717501.1">
    <property type="nucleotide sequence ID" value="NZ_WHOB01000029.1"/>
</dbReference>